<protein>
    <recommendedName>
        <fullName evidence="7">DUF930 domain-containing protein</fullName>
    </recommendedName>
</protein>
<feature type="region of interest" description="Disordered" evidence="1">
    <location>
        <begin position="1"/>
        <end position="50"/>
    </location>
</feature>
<evidence type="ECO:0000256" key="1">
    <source>
        <dbReference type="SAM" id="MobiDB-lite"/>
    </source>
</evidence>
<organism evidence="4 5">
    <name type="scientific">Allorhizobium taibaishanense</name>
    <dbReference type="NCBI Taxonomy" id="887144"/>
    <lineage>
        <taxon>Bacteria</taxon>
        <taxon>Pseudomonadati</taxon>
        <taxon>Pseudomonadota</taxon>
        <taxon>Alphaproteobacteria</taxon>
        <taxon>Hyphomicrobiales</taxon>
        <taxon>Rhizobiaceae</taxon>
        <taxon>Rhizobium/Agrobacterium group</taxon>
        <taxon>Allorhizobium</taxon>
    </lineage>
</organism>
<feature type="compositionally biased region" description="Basic and acidic residues" evidence="1">
    <location>
        <begin position="168"/>
        <end position="196"/>
    </location>
</feature>
<feature type="compositionally biased region" description="Basic and acidic residues" evidence="1">
    <location>
        <begin position="259"/>
        <end position="274"/>
    </location>
</feature>
<name>A0A1Q9A3R7_9HYPH</name>
<dbReference type="AlphaFoldDB" id="A0A1Q9A3R7"/>
<proteinExistence type="predicted"/>
<keyword evidence="2" id="KW-0472">Membrane</keyword>
<dbReference type="InterPro" id="IPR009273">
    <property type="entry name" value="DUF930"/>
</dbReference>
<evidence type="ECO:0008006" key="7">
    <source>
        <dbReference type="Google" id="ProtNLM"/>
    </source>
</evidence>
<feature type="region of interest" description="Disordered" evidence="1">
    <location>
        <begin position="86"/>
        <end position="310"/>
    </location>
</feature>
<evidence type="ECO:0000313" key="6">
    <source>
        <dbReference type="Proteomes" id="UP000544107"/>
    </source>
</evidence>
<evidence type="ECO:0000313" key="5">
    <source>
        <dbReference type="Proteomes" id="UP000185598"/>
    </source>
</evidence>
<reference evidence="3 6" key="2">
    <citation type="submission" date="2020-08" db="EMBL/GenBank/DDBJ databases">
        <title>Genomic Encyclopedia of Type Strains, Phase IV (KMG-IV): sequencing the most valuable type-strain genomes for metagenomic binning, comparative biology and taxonomic classification.</title>
        <authorList>
            <person name="Goeker M."/>
        </authorList>
    </citation>
    <scope>NUCLEOTIDE SEQUENCE [LARGE SCALE GENOMIC DNA]</scope>
    <source>
        <strain evidence="3 6">DSM 100021</strain>
    </source>
</reference>
<evidence type="ECO:0000313" key="4">
    <source>
        <dbReference type="EMBL" id="OLP49233.1"/>
    </source>
</evidence>
<dbReference type="STRING" id="887144.BJF91_19350"/>
<dbReference type="EMBL" id="MKIN01000022">
    <property type="protein sequence ID" value="OLP49233.1"/>
    <property type="molecule type" value="Genomic_DNA"/>
</dbReference>
<gene>
    <name evidence="4" type="ORF">BJF91_19350</name>
    <name evidence="3" type="ORF">GGQ71_000491</name>
</gene>
<dbReference type="Proteomes" id="UP000544107">
    <property type="component" value="Unassembled WGS sequence"/>
</dbReference>
<evidence type="ECO:0000256" key="2">
    <source>
        <dbReference type="SAM" id="Phobius"/>
    </source>
</evidence>
<feature type="compositionally biased region" description="Low complexity" evidence="1">
    <location>
        <begin position="126"/>
        <end position="136"/>
    </location>
</feature>
<sequence>MQDQPPPIPSDQASIDQDLTDRTLADQAMPDVAAQDPASTPDHGPQPISAMRMPLSRRVRWGIAASVLLHGLLLVAVLVPWPIRAPDAPKEEVVSVSLEPPPAEKEKPKPAPEKQLQLELKPQPKDAPAPSASAQKQAEEKKAEEKKAPEKKTESKDSAKPPPSPDDAQAKPAEDKSQALESALKDETAPEDKEAPEPPPTETQAPDIKGPPPTAAKTGPDKSASGDPQKTEPPAPPALPKDVTPPETGLSPLLPTPDQIEKPHGGVVTEERFSLGENSASQPQQNPAGVPVPSAPPAEKSSGPVSSLKPAKRIYSKATLADSRVRQALGKLPPEKRIVQICSIEMLEQIRRAVPGVVPDLIAPSPSTRQTITARLMDVSGAAFRSKGQWYDIGYHCETDAKTETISSFSYSLGAAVPKSQWQARRFPAN</sequence>
<dbReference type="EMBL" id="JACIED010000001">
    <property type="protein sequence ID" value="MBB4006255.1"/>
    <property type="molecule type" value="Genomic_DNA"/>
</dbReference>
<dbReference type="Pfam" id="PF06059">
    <property type="entry name" value="DUF930"/>
    <property type="match status" value="1"/>
</dbReference>
<dbReference type="OrthoDB" id="9804158at2"/>
<keyword evidence="5" id="KW-1185">Reference proteome</keyword>
<comment type="caution">
    <text evidence="4">The sequence shown here is derived from an EMBL/GenBank/DDBJ whole genome shotgun (WGS) entry which is preliminary data.</text>
</comment>
<feature type="compositionally biased region" description="Polar residues" evidence="1">
    <location>
        <begin position="276"/>
        <end position="286"/>
    </location>
</feature>
<accession>A0A1Q9A3R7</accession>
<keyword evidence="2" id="KW-0812">Transmembrane</keyword>
<feature type="compositionally biased region" description="Basic and acidic residues" evidence="1">
    <location>
        <begin position="102"/>
        <end position="112"/>
    </location>
</feature>
<evidence type="ECO:0000313" key="3">
    <source>
        <dbReference type="EMBL" id="MBB4006255.1"/>
    </source>
</evidence>
<reference evidence="4 5" key="1">
    <citation type="submission" date="2016-09" db="EMBL/GenBank/DDBJ databases">
        <title>Rhizobium oryziradicis sp. nov., isolated from the root of rice.</title>
        <authorList>
            <person name="Zhao J."/>
            <person name="Zhang X."/>
        </authorList>
    </citation>
    <scope>NUCLEOTIDE SEQUENCE [LARGE SCALE GENOMIC DNA]</scope>
    <source>
        <strain evidence="4 5">14971</strain>
    </source>
</reference>
<feature type="transmembrane region" description="Helical" evidence="2">
    <location>
        <begin position="61"/>
        <end position="83"/>
    </location>
</feature>
<keyword evidence="2" id="KW-1133">Transmembrane helix</keyword>
<dbReference type="RefSeq" id="WP_075615021.1">
    <property type="nucleotide sequence ID" value="NZ_JACIED010000001.1"/>
</dbReference>
<dbReference type="Proteomes" id="UP000185598">
    <property type="component" value="Unassembled WGS sequence"/>
</dbReference>
<feature type="compositionally biased region" description="Basic and acidic residues" evidence="1">
    <location>
        <begin position="137"/>
        <end position="159"/>
    </location>
</feature>